<feature type="domain" description="26S proteasome non-ATPase regulatory subunit 1/RPN2 N-terminal" evidence="9">
    <location>
        <begin position="7"/>
        <end position="299"/>
    </location>
</feature>
<dbReference type="Pfam" id="PF21505">
    <property type="entry name" value="RPN2_N"/>
    <property type="match status" value="1"/>
</dbReference>
<dbReference type="GO" id="GO:0005634">
    <property type="term" value="C:nucleus"/>
    <property type="evidence" value="ECO:0007669"/>
    <property type="project" value="TreeGrafter"/>
</dbReference>
<keyword evidence="5 6" id="KW-0647">Proteasome</keyword>
<feature type="region of interest" description="Disordered" evidence="7">
    <location>
        <begin position="820"/>
        <end position="882"/>
    </location>
</feature>
<keyword evidence="11" id="KW-1185">Reference proteome</keyword>
<feature type="domain" description="26S proteasome regulatory subunit RPN2 C-terminal" evidence="8">
    <location>
        <begin position="761"/>
        <end position="945"/>
    </location>
</feature>
<evidence type="ECO:0000313" key="10">
    <source>
        <dbReference type="EMBL" id="OMJ15844.1"/>
    </source>
</evidence>
<dbReference type="InterPro" id="IPR040623">
    <property type="entry name" value="RPN2_C"/>
</dbReference>
<dbReference type="GO" id="GO:0008540">
    <property type="term" value="C:proteasome regulatory particle, base subcomplex"/>
    <property type="evidence" value="ECO:0007669"/>
    <property type="project" value="UniProtKB-UniRule"/>
</dbReference>
<evidence type="ECO:0000259" key="9">
    <source>
        <dbReference type="Pfam" id="PF21505"/>
    </source>
</evidence>
<evidence type="ECO:0000256" key="3">
    <source>
        <dbReference type="ARBA" id="ARBA00015684"/>
    </source>
</evidence>
<dbReference type="Pfam" id="PF13646">
    <property type="entry name" value="HEAT_2"/>
    <property type="match status" value="1"/>
</dbReference>
<dbReference type="InterPro" id="IPR016642">
    <property type="entry name" value="26S_Psome_Rpn2"/>
</dbReference>
<keyword evidence="4" id="KW-0677">Repeat</keyword>
<dbReference type="SUPFAM" id="SSF48371">
    <property type="entry name" value="ARM repeat"/>
    <property type="match status" value="1"/>
</dbReference>
<accession>A0A1R1XMI6</accession>
<proteinExistence type="inferred from homology"/>
<evidence type="ECO:0000259" key="8">
    <source>
        <dbReference type="Pfam" id="PF18004"/>
    </source>
</evidence>
<dbReference type="InterPro" id="IPR002015">
    <property type="entry name" value="Proteasome/cyclosome_rpt"/>
</dbReference>
<dbReference type="Gene3D" id="1.25.10.10">
    <property type="entry name" value="Leucine-rich Repeat Variant"/>
    <property type="match status" value="1"/>
</dbReference>
<comment type="similarity">
    <text evidence="2 6">Belongs to the proteasome subunit S1 family.</text>
</comment>
<organism evidence="10 11">
    <name type="scientific">Smittium culicis</name>
    <dbReference type="NCBI Taxonomy" id="133412"/>
    <lineage>
        <taxon>Eukaryota</taxon>
        <taxon>Fungi</taxon>
        <taxon>Fungi incertae sedis</taxon>
        <taxon>Zoopagomycota</taxon>
        <taxon>Kickxellomycotina</taxon>
        <taxon>Harpellomycetes</taxon>
        <taxon>Harpellales</taxon>
        <taxon>Legeriomycetaceae</taxon>
        <taxon>Smittium</taxon>
    </lineage>
</organism>
<evidence type="ECO:0000256" key="7">
    <source>
        <dbReference type="SAM" id="MobiDB-lite"/>
    </source>
</evidence>
<reference evidence="10 11" key="1">
    <citation type="submission" date="2017-01" db="EMBL/GenBank/DDBJ databases">
        <authorList>
            <person name="Mah S.A."/>
            <person name="Swanson W.J."/>
            <person name="Moy G.W."/>
            <person name="Vacquier V.D."/>
        </authorList>
    </citation>
    <scope>NUCLEOTIDE SEQUENCE [LARGE SCALE GENOMIC DNA]</scope>
    <source>
        <strain evidence="10 11">GSMNP</strain>
    </source>
</reference>
<dbReference type="GO" id="GO:0043161">
    <property type="term" value="P:proteasome-mediated ubiquitin-dependent protein catabolic process"/>
    <property type="evidence" value="ECO:0007669"/>
    <property type="project" value="TreeGrafter"/>
</dbReference>
<dbReference type="STRING" id="133412.A0A1R1XMI6"/>
<evidence type="ECO:0000256" key="2">
    <source>
        <dbReference type="ARBA" id="ARBA00006308"/>
    </source>
</evidence>
<gene>
    <name evidence="10" type="ORF">AYI70_g6989</name>
</gene>
<dbReference type="InterPro" id="IPR048570">
    <property type="entry name" value="PSMD1_RPN2_N"/>
</dbReference>
<evidence type="ECO:0000256" key="1">
    <source>
        <dbReference type="ARBA" id="ARBA00002187"/>
    </source>
</evidence>
<dbReference type="Proteomes" id="UP000187283">
    <property type="component" value="Unassembled WGS sequence"/>
</dbReference>
<evidence type="ECO:0000256" key="5">
    <source>
        <dbReference type="ARBA" id="ARBA00022942"/>
    </source>
</evidence>
<evidence type="ECO:0000313" key="11">
    <source>
        <dbReference type="Proteomes" id="UP000187283"/>
    </source>
</evidence>
<dbReference type="PIRSF" id="PIRSF015947">
    <property type="entry name" value="26S_Psome_Rpn2"/>
    <property type="match status" value="1"/>
</dbReference>
<dbReference type="InterPro" id="IPR016024">
    <property type="entry name" value="ARM-type_fold"/>
</dbReference>
<dbReference type="Pfam" id="PF01851">
    <property type="entry name" value="PC_rep"/>
    <property type="match status" value="2"/>
</dbReference>
<dbReference type="PANTHER" id="PTHR10943">
    <property type="entry name" value="26S PROTEASOME NON-ATPASE REGULATORY SUBUNIT"/>
    <property type="match status" value="1"/>
</dbReference>
<comment type="caution">
    <text evidence="10">The sequence shown here is derived from an EMBL/GenBank/DDBJ whole genome shotgun (WGS) entry which is preliminary data.</text>
</comment>
<dbReference type="OrthoDB" id="261572at2759"/>
<dbReference type="GO" id="GO:0030234">
    <property type="term" value="F:enzyme regulator activity"/>
    <property type="evidence" value="ECO:0007669"/>
    <property type="project" value="UniProtKB-UniRule"/>
</dbReference>
<dbReference type="GO" id="GO:0042176">
    <property type="term" value="P:regulation of protein catabolic process"/>
    <property type="evidence" value="ECO:0007669"/>
    <property type="project" value="UniProtKB-UniRule"/>
</dbReference>
<dbReference type="FunFam" id="1.25.10.10:FF:000017">
    <property type="entry name" value="26S proteasome non-ATPase regulatory subunit 1"/>
    <property type="match status" value="1"/>
</dbReference>
<dbReference type="InterPro" id="IPR011989">
    <property type="entry name" value="ARM-like"/>
</dbReference>
<protein>
    <recommendedName>
        <fullName evidence="3 6">26S proteasome regulatory subunit RPN2</fullName>
    </recommendedName>
</protein>
<dbReference type="EMBL" id="LSSN01002536">
    <property type="protein sequence ID" value="OMJ15844.1"/>
    <property type="molecule type" value="Genomic_DNA"/>
</dbReference>
<evidence type="ECO:0000256" key="6">
    <source>
        <dbReference type="PIRNR" id="PIRNR015947"/>
    </source>
</evidence>
<dbReference type="GO" id="GO:0034515">
    <property type="term" value="C:proteasome storage granule"/>
    <property type="evidence" value="ECO:0007669"/>
    <property type="project" value="TreeGrafter"/>
</dbReference>
<dbReference type="Pfam" id="PF18004">
    <property type="entry name" value="RPN2_C"/>
    <property type="match status" value="1"/>
</dbReference>
<comment type="function">
    <text evidence="1 6">Acts as a regulatory subunit of the 26S proteasome which is involved in the ATP-dependent degradation of ubiquitinated proteins.</text>
</comment>
<feature type="compositionally biased region" description="Polar residues" evidence="7">
    <location>
        <begin position="857"/>
        <end position="866"/>
    </location>
</feature>
<dbReference type="AlphaFoldDB" id="A0A1R1XMI6"/>
<feature type="region of interest" description="Disordered" evidence="7">
    <location>
        <begin position="943"/>
        <end position="978"/>
    </location>
</feature>
<evidence type="ECO:0000256" key="4">
    <source>
        <dbReference type="ARBA" id="ARBA00022737"/>
    </source>
</evidence>
<dbReference type="PANTHER" id="PTHR10943:SF2">
    <property type="entry name" value="26S PROTEASOME NON-ATPASE REGULATORY SUBUNIT 1"/>
    <property type="match status" value="1"/>
</dbReference>
<name>A0A1R1XMI6_9FUNG</name>
<sequence length="978" mass="106574">MATALSSANSFISLLNESDPELLHYGLSKLNQHIDLFWAEVSDHIAKIENIAEYTEIGSHKLASLVASKIYFYLQEFRDSLNLALGAGDLLDLKENSEYVKTIVNKAIDEYILLRNNKDSDSITDEKTLIFNQRLSAIGLAIDSCRLDILEKVLHNDTTGELFIYVQKHCLEFVNEIDYRAKIFELLVKVLLDSKKIDYSAICHILAALDDPARSAEQLINLALSSPEGELIAMQVAFDSEQTAVMDFLLSQKAIIDSKLQEKLAENDTTSAKILDNLGKILDGSVRRKLLLEFYFTNNHSNMEILNKTNSSLDSRSSFCHSALSVSNAFMHSGTTVDSFLRNNLEWLSRANNWSKFTATAALGVIHKGQTSLGMNLMKPYLPQDGVSSSVYSESGAYYALGLIYSRSGNPEIVDYLQQALNIYQSKDSEILQHGACLGLGLVAMGHCRSDLYDSLRSVLYSDSAIAGEAAGISMGLLMVGSGTDSVIDDMLQYARETTHEKIIRGLALGISLAVFGIRDDAEILIKELCNDEDPILRYAGALAITSAYCASGTNSAIKRLLHMAVSDVSDDVRRTSVIGLGFLLLRTPEQVPRMVELLSGSYNPHVRYGSAIALGIALAGSGSLSATEILEPMLKDSVDFVRQGAFIAMSMVLMQHNDASTNSTTSASNGANAISSNNVSKFKSTMAAAISNKHEEYLSKAGAILGQGIIDAGGRNSAIRLISKNSGLINIEAFVGLFLMTQSWSWMPLSHMLSLSFAPTSLIAVTKDIKVPKFSIPCHAKSSLFEYPVEAKSDVSEVVESEAPVALSFTVKSRARVTVSSPDSSSKKEQESMEIDELPEPSAPPANIMETEETPAVSTSLKGQNSPSAKQKKTKSSSADSCTINNFSRVLPWQEQYVSWPLDTRFIPALAASTNSESDGSAKPGYSGFVVVLDRTPDQEMELVSSMSPTVEGPESNLEDEQEIEPPAPFQYPFGRD</sequence>